<dbReference type="InterPro" id="IPR018641">
    <property type="entry name" value="Trfase_1_rSAM/seldom-assoc"/>
</dbReference>
<dbReference type="AlphaFoldDB" id="A0A7W8IGS2"/>
<comment type="caution">
    <text evidence="1">The sequence shown here is derived from an EMBL/GenBank/DDBJ whole genome shotgun (WGS) entry which is preliminary data.</text>
</comment>
<dbReference type="InterPro" id="IPR029044">
    <property type="entry name" value="Nucleotide-diphossugar_trans"/>
</dbReference>
<dbReference type="EMBL" id="JACHDY010000001">
    <property type="protein sequence ID" value="MBB5316101.1"/>
    <property type="molecule type" value="Genomic_DNA"/>
</dbReference>
<dbReference type="SUPFAM" id="SSF53448">
    <property type="entry name" value="Nucleotide-diphospho-sugar transferases"/>
    <property type="match status" value="1"/>
</dbReference>
<dbReference type="Pfam" id="PF09837">
    <property type="entry name" value="DUF2064"/>
    <property type="match status" value="1"/>
</dbReference>
<evidence type="ECO:0008006" key="3">
    <source>
        <dbReference type="Google" id="ProtNLM"/>
    </source>
</evidence>
<evidence type="ECO:0000313" key="2">
    <source>
        <dbReference type="Proteomes" id="UP000568106"/>
    </source>
</evidence>
<organism evidence="1 2">
    <name type="scientific">Tunturiibacter empetritectus</name>
    <dbReference type="NCBI Taxonomy" id="3069691"/>
    <lineage>
        <taxon>Bacteria</taxon>
        <taxon>Pseudomonadati</taxon>
        <taxon>Acidobacteriota</taxon>
        <taxon>Terriglobia</taxon>
        <taxon>Terriglobales</taxon>
        <taxon>Acidobacteriaceae</taxon>
        <taxon>Tunturiibacter</taxon>
    </lineage>
</organism>
<dbReference type="PANTHER" id="PTHR36529:SF1">
    <property type="entry name" value="GLYCOSYLTRANSFERASE"/>
    <property type="match status" value="1"/>
</dbReference>
<protein>
    <recommendedName>
        <fullName evidence="3">Glycosyltransferase</fullName>
    </recommendedName>
</protein>
<name>A0A7W8IGS2_9BACT</name>
<sequence length="259" mass="27360">MTPPTMSYAILDPAKPLAVRAGQTALAVMAKAPRAGKVKTRLSPPLTPAQAADLNVCFLKDTAENIAAVAGSGGAAGVISYTPVGEEALFDNLLPADFTLIPQRGDGFGERLLATAQDLLSCGYGSVCLIDSDSPTVPAAAFEQAVAELQKEGDRIVLGPAVDGGYYLIGLKRAHSELFADIAWSTSSVFSETVAAAKEAGIEVVVLTLWYDVDDRETLELLAAEVLGEEPPPFARLSGYRAEHTRAYLRELRPQGGER</sequence>
<gene>
    <name evidence="1" type="ORF">HDF09_000751</name>
</gene>
<reference evidence="1" key="1">
    <citation type="submission" date="2020-08" db="EMBL/GenBank/DDBJ databases">
        <title>Genomic Encyclopedia of Type Strains, Phase IV (KMG-V): Genome sequencing to study the core and pangenomes of soil and plant-associated prokaryotes.</title>
        <authorList>
            <person name="Whitman W."/>
        </authorList>
    </citation>
    <scope>NUCLEOTIDE SEQUENCE [LARGE SCALE GENOMIC DNA]</scope>
    <source>
        <strain evidence="1">M8UP27</strain>
    </source>
</reference>
<dbReference type="Proteomes" id="UP000568106">
    <property type="component" value="Unassembled WGS sequence"/>
</dbReference>
<dbReference type="NCBIfam" id="TIGR04282">
    <property type="entry name" value="glyco_like_cofC"/>
    <property type="match status" value="1"/>
</dbReference>
<dbReference type="Gene3D" id="3.90.550.10">
    <property type="entry name" value="Spore Coat Polysaccharide Biosynthesis Protein SpsA, Chain A"/>
    <property type="match status" value="1"/>
</dbReference>
<proteinExistence type="predicted"/>
<evidence type="ECO:0000313" key="1">
    <source>
        <dbReference type="EMBL" id="MBB5316101.1"/>
    </source>
</evidence>
<dbReference type="PANTHER" id="PTHR36529">
    <property type="entry name" value="SLL1095 PROTEIN"/>
    <property type="match status" value="1"/>
</dbReference>
<keyword evidence="2" id="KW-1185">Reference proteome</keyword>
<accession>A0A7W8IGS2</accession>